<dbReference type="Proteomes" id="UP000789390">
    <property type="component" value="Unassembled WGS sequence"/>
</dbReference>
<dbReference type="AlphaFoldDB" id="A0A8J2WFB4"/>
<feature type="compositionally biased region" description="Polar residues" evidence="7">
    <location>
        <begin position="444"/>
        <end position="454"/>
    </location>
</feature>
<evidence type="ECO:0000256" key="4">
    <source>
        <dbReference type="ARBA" id="ARBA00023163"/>
    </source>
</evidence>
<evidence type="ECO:0000313" key="10">
    <source>
        <dbReference type="Proteomes" id="UP000789390"/>
    </source>
</evidence>
<feature type="region of interest" description="Disordered" evidence="7">
    <location>
        <begin position="167"/>
        <end position="298"/>
    </location>
</feature>
<comment type="caution">
    <text evidence="9">The sequence shown here is derived from an EMBL/GenBank/DDBJ whole genome shotgun (WGS) entry which is preliminary data.</text>
</comment>
<evidence type="ECO:0000256" key="3">
    <source>
        <dbReference type="ARBA" id="ARBA00023015"/>
    </source>
</evidence>
<feature type="compositionally biased region" description="Low complexity" evidence="7">
    <location>
        <begin position="554"/>
        <end position="565"/>
    </location>
</feature>
<keyword evidence="4" id="KW-0804">Transcription</keyword>
<evidence type="ECO:0000313" key="9">
    <source>
        <dbReference type="EMBL" id="CAH0105130.1"/>
    </source>
</evidence>
<dbReference type="OrthoDB" id="6284217at2759"/>
<protein>
    <recommendedName>
        <fullName evidence="8">OCEL domain-containing protein</fullName>
    </recommendedName>
</protein>
<accession>A0A8J2WFB4</accession>
<dbReference type="SUPFAM" id="SSF144292">
    <property type="entry name" value="occludin/ELL-like"/>
    <property type="match status" value="1"/>
</dbReference>
<feature type="compositionally biased region" description="Low complexity" evidence="7">
    <location>
        <begin position="248"/>
        <end position="259"/>
    </location>
</feature>
<feature type="compositionally biased region" description="Low complexity" evidence="7">
    <location>
        <begin position="638"/>
        <end position="647"/>
    </location>
</feature>
<dbReference type="GO" id="GO:0000987">
    <property type="term" value="F:cis-regulatory region sequence-specific DNA binding"/>
    <property type="evidence" value="ECO:0007669"/>
    <property type="project" value="TreeGrafter"/>
</dbReference>
<dbReference type="InterPro" id="IPR019464">
    <property type="entry name" value="ELL_N"/>
</dbReference>
<keyword evidence="3" id="KW-0805">Transcription regulation</keyword>
<feature type="compositionally biased region" description="Low complexity" evidence="7">
    <location>
        <begin position="403"/>
        <end position="443"/>
    </location>
</feature>
<dbReference type="EMBL" id="CAKKLH010000168">
    <property type="protein sequence ID" value="CAH0105130.1"/>
    <property type="molecule type" value="Genomic_DNA"/>
</dbReference>
<feature type="compositionally biased region" description="Polar residues" evidence="7">
    <location>
        <begin position="626"/>
        <end position="637"/>
    </location>
</feature>
<evidence type="ECO:0000256" key="7">
    <source>
        <dbReference type="SAM" id="MobiDB-lite"/>
    </source>
</evidence>
<dbReference type="Pfam" id="PF07303">
    <property type="entry name" value="Occludin_ELL"/>
    <property type="match status" value="1"/>
</dbReference>
<keyword evidence="10" id="KW-1185">Reference proteome</keyword>
<keyword evidence="5" id="KW-0539">Nucleus</keyword>
<dbReference type="GO" id="GO:0008023">
    <property type="term" value="C:transcription elongation factor complex"/>
    <property type="evidence" value="ECO:0007669"/>
    <property type="project" value="InterPro"/>
</dbReference>
<evidence type="ECO:0000256" key="6">
    <source>
        <dbReference type="PROSITE-ProRule" id="PRU01324"/>
    </source>
</evidence>
<dbReference type="InterPro" id="IPR042065">
    <property type="entry name" value="E3_ELL-like"/>
</dbReference>
<sequence length="799" mass="87590">MAIGGERVLLPDSQYGLSSHISSENKSLVFVKLTDSSFKAIEEYLRIKLKTTQHPSVQFLGNEGRLWFPSAEEGRGSAFSFNLSSSSVAGGPQGSFECVQQCGSRSLESLGVMGLKMNIKAKDDVYEATRQRMAVAEEESKKNCTRVIKLACGPDIGRVVKIRKQAAAVFPPRRDRGDTSPPTSGVHPTSQHHHHRGGSSSLSSTTTSSSLSSSSSSLSSLYPSSTYHSSSSSHVQQQNGNGGGGLGRSSTSSPSLGGQRTTSNAISPLPRSAASPSYPTASSISSNSSMTSSSTLKDGYANGSGSMVEANPDLMKRPLRERLIHMLAIRSYKKPELVNRLHREGLKDKDKKLIMNVLSAIGLMKDQAYHLARHIWNDVHDDWPFYTDQEKQILKRRKPQNLTPPVSDSSSGSGHSPPSSSLHSNGSPVGSSSSSSLSSLSTSAIHNNKTSASPSGGGGGGLAGVVVSEKRERGEKRPSQQVLAGLDALDAAAVEAAANAAKKQRISLYKKPDSSQSTHHHSSVPDSRNAQQQMAPARSSSSLKVRPSPPSHHQQQLQQQQQQQQHYHNNNKDSSSHHQVQQQQQQPPQLPPAHHQQHHNNNNNNHHHHNHHRSENHNYYRPGSLGLSTSSSNQATAVVSTRVTSSTDGPDTPNSSPDSMSTDHMMDTADVGVGLSASTTPIEMDSESYTLQYRTIVSGEQRSRYKEDFNSQYNEYRNLHKAIDKVSKRFSHLEEELRQQDEGTSAWQRIKSQIVREYKENLRDAKYREAKRRFQHLHEKLAHIKRLVLEWDTTQTCRS</sequence>
<organism evidence="9 10">
    <name type="scientific">Daphnia galeata</name>
    <dbReference type="NCBI Taxonomy" id="27404"/>
    <lineage>
        <taxon>Eukaryota</taxon>
        <taxon>Metazoa</taxon>
        <taxon>Ecdysozoa</taxon>
        <taxon>Arthropoda</taxon>
        <taxon>Crustacea</taxon>
        <taxon>Branchiopoda</taxon>
        <taxon>Diplostraca</taxon>
        <taxon>Cladocera</taxon>
        <taxon>Anomopoda</taxon>
        <taxon>Daphniidae</taxon>
        <taxon>Daphnia</taxon>
    </lineage>
</organism>
<evidence type="ECO:0000256" key="5">
    <source>
        <dbReference type="ARBA" id="ARBA00023242"/>
    </source>
</evidence>
<feature type="compositionally biased region" description="Low complexity" evidence="7">
    <location>
        <begin position="270"/>
        <end position="295"/>
    </location>
</feature>
<feature type="compositionally biased region" description="Polar residues" evidence="7">
    <location>
        <begin position="524"/>
        <end position="543"/>
    </location>
</feature>
<proteinExistence type="inferred from homology"/>
<dbReference type="GO" id="GO:0042795">
    <property type="term" value="P:snRNA transcription by RNA polymerase II"/>
    <property type="evidence" value="ECO:0007669"/>
    <property type="project" value="TreeGrafter"/>
</dbReference>
<evidence type="ECO:0000256" key="2">
    <source>
        <dbReference type="ARBA" id="ARBA00009171"/>
    </source>
</evidence>
<dbReference type="PROSITE" id="PS51980">
    <property type="entry name" value="OCEL"/>
    <property type="match status" value="1"/>
</dbReference>
<feature type="compositionally biased region" description="Polar residues" evidence="7">
    <location>
        <begin position="648"/>
        <end position="662"/>
    </location>
</feature>
<name>A0A8J2WFB4_9CRUS</name>
<feature type="domain" description="OCEL" evidence="8">
    <location>
        <begin position="687"/>
        <end position="796"/>
    </location>
</feature>
<gene>
    <name evidence="9" type="ORF">DGAL_LOCUS8144</name>
</gene>
<dbReference type="InterPro" id="IPR036390">
    <property type="entry name" value="WH_DNA-bd_sf"/>
</dbReference>
<reference evidence="9" key="1">
    <citation type="submission" date="2021-11" db="EMBL/GenBank/DDBJ databases">
        <authorList>
            <person name="Schell T."/>
        </authorList>
    </citation>
    <scope>NUCLEOTIDE SEQUENCE</scope>
    <source>
        <strain evidence="9">M5</strain>
    </source>
</reference>
<comment type="similarity">
    <text evidence="2 6">Belongs to the ELL/occludin family.</text>
</comment>
<feature type="compositionally biased region" description="Low complexity" evidence="7">
    <location>
        <begin position="577"/>
        <end position="587"/>
    </location>
</feature>
<dbReference type="PANTHER" id="PTHR23288">
    <property type="entry name" value="OCCLUDIN AND RNA POLYMERASE II ELONGATION FACTOR ELL"/>
    <property type="match status" value="1"/>
</dbReference>
<dbReference type="Pfam" id="PF10390">
    <property type="entry name" value="ELL"/>
    <property type="match status" value="1"/>
</dbReference>
<feature type="region of interest" description="Disordered" evidence="7">
    <location>
        <begin position="508"/>
        <end position="666"/>
    </location>
</feature>
<dbReference type="InterPro" id="IPR031176">
    <property type="entry name" value="ELL/occludin"/>
</dbReference>
<evidence type="ECO:0000256" key="1">
    <source>
        <dbReference type="ARBA" id="ARBA00004123"/>
    </source>
</evidence>
<evidence type="ECO:0000259" key="8">
    <source>
        <dbReference type="PROSITE" id="PS51980"/>
    </source>
</evidence>
<dbReference type="GO" id="GO:0032968">
    <property type="term" value="P:positive regulation of transcription elongation by RNA polymerase II"/>
    <property type="evidence" value="ECO:0007669"/>
    <property type="project" value="TreeGrafter"/>
</dbReference>
<comment type="subcellular location">
    <subcellularLocation>
        <location evidence="1">Nucleus</location>
    </subcellularLocation>
</comment>
<dbReference type="Gene3D" id="6.10.140.340">
    <property type="match status" value="1"/>
</dbReference>
<feature type="region of interest" description="Disordered" evidence="7">
    <location>
        <begin position="395"/>
        <end position="464"/>
    </location>
</feature>
<dbReference type="GO" id="GO:0006368">
    <property type="term" value="P:transcription elongation by RNA polymerase II"/>
    <property type="evidence" value="ECO:0007669"/>
    <property type="project" value="InterPro"/>
</dbReference>
<feature type="compositionally biased region" description="Low complexity" evidence="7">
    <location>
        <begin position="198"/>
        <end position="239"/>
    </location>
</feature>
<dbReference type="InterPro" id="IPR010844">
    <property type="entry name" value="Occludin_ELL"/>
</dbReference>
<dbReference type="Gene3D" id="1.10.10.2670">
    <property type="entry name" value="E3 ubiquitin-protein ligase"/>
    <property type="match status" value="1"/>
</dbReference>
<dbReference type="PANTHER" id="PTHR23288:SF17">
    <property type="entry name" value="RNA POLYMERASE II ELONGATION FACTOR ELL"/>
    <property type="match status" value="1"/>
</dbReference>
<dbReference type="SUPFAM" id="SSF46785">
    <property type="entry name" value="Winged helix' DNA-binding domain"/>
    <property type="match status" value="1"/>
</dbReference>